<gene>
    <name evidence="1" type="ORF">HYDPIDRAFT_32444</name>
</gene>
<dbReference type="AlphaFoldDB" id="A0A0C9V477"/>
<evidence type="ECO:0000313" key="1">
    <source>
        <dbReference type="EMBL" id="KIJ60179.1"/>
    </source>
</evidence>
<protein>
    <submittedName>
        <fullName evidence="1">Unplaced genomic scaffold scaffold_41, whole genome shotgun sequence</fullName>
    </submittedName>
</protein>
<dbReference type="Proteomes" id="UP000053820">
    <property type="component" value="Unassembled WGS sequence"/>
</dbReference>
<sequence>MPYQKHQIVHDAANGSAILAHMVISTKSGITERTGYTIGRESEAQLRLGQLVSVYEVGSTTGTTGHLSSVSSYWQDWLDIKVTPSHQHYHRQLVPPAIILRIPCRWVHLQPHHRIRQYLATSLFSTIHQPRPPLVHEVIYLSTTPNPCPIPDRDTLAQPLATYGFL</sequence>
<keyword evidence="2" id="KW-1185">Reference proteome</keyword>
<evidence type="ECO:0000313" key="2">
    <source>
        <dbReference type="Proteomes" id="UP000053820"/>
    </source>
</evidence>
<proteinExistence type="predicted"/>
<accession>A0A0C9V477</accession>
<name>A0A0C9V477_9AGAM</name>
<organism evidence="1 2">
    <name type="scientific">Hydnomerulius pinastri MD-312</name>
    <dbReference type="NCBI Taxonomy" id="994086"/>
    <lineage>
        <taxon>Eukaryota</taxon>
        <taxon>Fungi</taxon>
        <taxon>Dikarya</taxon>
        <taxon>Basidiomycota</taxon>
        <taxon>Agaricomycotina</taxon>
        <taxon>Agaricomycetes</taxon>
        <taxon>Agaricomycetidae</taxon>
        <taxon>Boletales</taxon>
        <taxon>Boletales incertae sedis</taxon>
        <taxon>Leucogyrophana</taxon>
    </lineage>
</organism>
<dbReference type="EMBL" id="KN839875">
    <property type="protein sequence ID" value="KIJ60179.1"/>
    <property type="molecule type" value="Genomic_DNA"/>
</dbReference>
<reference evidence="1 2" key="1">
    <citation type="submission" date="2014-04" db="EMBL/GenBank/DDBJ databases">
        <title>Evolutionary Origins and Diversification of the Mycorrhizal Mutualists.</title>
        <authorList>
            <consortium name="DOE Joint Genome Institute"/>
            <consortium name="Mycorrhizal Genomics Consortium"/>
            <person name="Kohler A."/>
            <person name="Kuo A."/>
            <person name="Nagy L.G."/>
            <person name="Floudas D."/>
            <person name="Copeland A."/>
            <person name="Barry K.W."/>
            <person name="Cichocki N."/>
            <person name="Veneault-Fourrey C."/>
            <person name="LaButti K."/>
            <person name="Lindquist E.A."/>
            <person name="Lipzen A."/>
            <person name="Lundell T."/>
            <person name="Morin E."/>
            <person name="Murat C."/>
            <person name="Riley R."/>
            <person name="Ohm R."/>
            <person name="Sun H."/>
            <person name="Tunlid A."/>
            <person name="Henrissat B."/>
            <person name="Grigoriev I.V."/>
            <person name="Hibbett D.S."/>
            <person name="Martin F."/>
        </authorList>
    </citation>
    <scope>NUCLEOTIDE SEQUENCE [LARGE SCALE GENOMIC DNA]</scope>
    <source>
        <strain evidence="1 2">MD-312</strain>
    </source>
</reference>
<dbReference type="HOGENOM" id="CLU_1602953_0_0_1"/>